<evidence type="ECO:0000313" key="1">
    <source>
        <dbReference type="EMBL" id="RHX85087.1"/>
    </source>
</evidence>
<name>A0A396YUT0_9LEPT</name>
<comment type="caution">
    <text evidence="1">The sequence shown here is derived from an EMBL/GenBank/DDBJ whole genome shotgun (WGS) entry which is preliminary data.</text>
</comment>
<dbReference type="AlphaFoldDB" id="A0A396YUT0"/>
<organism evidence="1 2">
    <name type="scientific">Leptospira stimsonii</name>
    <dbReference type="NCBI Taxonomy" id="2202203"/>
    <lineage>
        <taxon>Bacteria</taxon>
        <taxon>Pseudomonadati</taxon>
        <taxon>Spirochaetota</taxon>
        <taxon>Spirochaetia</taxon>
        <taxon>Leptospirales</taxon>
        <taxon>Leptospiraceae</taxon>
        <taxon>Leptospira</taxon>
    </lineage>
</organism>
<dbReference type="Proteomes" id="UP000265798">
    <property type="component" value="Unassembled WGS sequence"/>
</dbReference>
<accession>A0A396YUT0</accession>
<protein>
    <submittedName>
        <fullName evidence="1">Uncharacterized protein</fullName>
    </submittedName>
</protein>
<evidence type="ECO:0000313" key="2">
    <source>
        <dbReference type="Proteomes" id="UP000265798"/>
    </source>
</evidence>
<dbReference type="EMBL" id="QHCT01000010">
    <property type="protein sequence ID" value="RHX85087.1"/>
    <property type="molecule type" value="Genomic_DNA"/>
</dbReference>
<sequence length="68" mass="8096">MKEGISEKALFSISLNKNENKKTRFFDPTSIVHGESTLKPEYVLETRVNERRSSQKERIRFQKKKILR</sequence>
<proteinExistence type="predicted"/>
<gene>
    <name evidence="1" type="ORF">DLM75_21640</name>
</gene>
<reference evidence="2" key="1">
    <citation type="submission" date="2018-05" db="EMBL/GenBank/DDBJ databases">
        <title>Leptospira yasudae sp. nov. and Leptospira stimsonii sp. nov., two pathogenic species of the genus Leptospira isolated from environmental sources.</title>
        <authorList>
            <person name="Casanovas-Massana A."/>
            <person name="Hamond C."/>
            <person name="Santos L.A."/>
            <person name="Hacker K.P."/>
            <person name="Balassiano I."/>
            <person name="Medeiros M.A."/>
            <person name="Reis M.G."/>
            <person name="Ko A.I."/>
            <person name="Wunder E.A."/>
        </authorList>
    </citation>
    <scope>NUCLEOTIDE SEQUENCE [LARGE SCALE GENOMIC DNA]</scope>
    <source>
        <strain evidence="2">Yale</strain>
    </source>
</reference>